<organism evidence="1 2">
    <name type="scientific">Bradymonas sediminis</name>
    <dbReference type="NCBI Taxonomy" id="1548548"/>
    <lineage>
        <taxon>Bacteria</taxon>
        <taxon>Deltaproteobacteria</taxon>
        <taxon>Bradymonadales</taxon>
        <taxon>Bradymonadaceae</taxon>
        <taxon>Bradymonas</taxon>
    </lineage>
</organism>
<evidence type="ECO:0000313" key="1">
    <source>
        <dbReference type="EMBL" id="AWV90417.1"/>
    </source>
</evidence>
<sequence>MNQELYDAYKHTTYLARTPVGEVLIRPEQTEPLLDELLGEYEAEEWAFITAWNPGSQLFSVYENHERQRELERALQAAGFVFFRGSGVPDADNWQPEESVLVLGISQARGVEFGRRFEQEAIVCGRVGEAARLVWCSGE</sequence>
<dbReference type="Proteomes" id="UP000249799">
    <property type="component" value="Chromosome"/>
</dbReference>
<protein>
    <submittedName>
        <fullName evidence="1">DUF3293 domain-containing protein</fullName>
    </submittedName>
</protein>
<dbReference type="KEGG" id="bsed:DN745_14200"/>
<accession>A0A2Z4FN57</accession>
<dbReference type="InterPro" id="IPR021710">
    <property type="entry name" value="DUF3293"/>
</dbReference>
<name>A0A2Z4FN57_9DELT</name>
<dbReference type="OrthoDB" id="5509642at2"/>
<evidence type="ECO:0000313" key="2">
    <source>
        <dbReference type="Proteomes" id="UP000249799"/>
    </source>
</evidence>
<gene>
    <name evidence="1" type="ORF">DN745_14200</name>
</gene>
<dbReference type="AlphaFoldDB" id="A0A2Z4FN57"/>
<dbReference type="RefSeq" id="WP_111335857.1">
    <property type="nucleotide sequence ID" value="NZ_CP030032.1"/>
</dbReference>
<dbReference type="Pfam" id="PF11697">
    <property type="entry name" value="DUF3293"/>
    <property type="match status" value="1"/>
</dbReference>
<keyword evidence="2" id="KW-1185">Reference proteome</keyword>
<proteinExistence type="predicted"/>
<dbReference type="EMBL" id="CP030032">
    <property type="protein sequence ID" value="AWV90417.1"/>
    <property type="molecule type" value="Genomic_DNA"/>
</dbReference>
<reference evidence="1 2" key="1">
    <citation type="submission" date="2018-06" db="EMBL/GenBank/DDBJ databases">
        <title>Lujinxingia sediminis gen. nov. sp. nov., a new facultative anaerobic member of the class Deltaproteobacteria, and proposal of Lujinxingaceae fam. nov.</title>
        <authorList>
            <person name="Guo L.-Y."/>
            <person name="Li C.-M."/>
            <person name="Wang S."/>
            <person name="Du Z.-J."/>
        </authorList>
    </citation>
    <scope>NUCLEOTIDE SEQUENCE [LARGE SCALE GENOMIC DNA]</scope>
    <source>
        <strain evidence="1 2">FA350</strain>
    </source>
</reference>